<gene>
    <name evidence="7" type="ORF">PLOB_00032779</name>
</gene>
<dbReference type="EMBL" id="CALNXK010000043">
    <property type="protein sequence ID" value="CAH3127074.1"/>
    <property type="molecule type" value="Genomic_DNA"/>
</dbReference>
<comment type="similarity">
    <text evidence="2">Belongs to the mab-21 family.</text>
</comment>
<feature type="compositionally biased region" description="Basic residues" evidence="5">
    <location>
        <begin position="810"/>
        <end position="826"/>
    </location>
</feature>
<name>A0ABN8NYI2_9CNID</name>
<feature type="compositionally biased region" description="Basic and acidic residues" evidence="5">
    <location>
        <begin position="223"/>
        <end position="233"/>
    </location>
</feature>
<evidence type="ECO:0000256" key="5">
    <source>
        <dbReference type="SAM" id="MobiDB-lite"/>
    </source>
</evidence>
<evidence type="ECO:0000313" key="7">
    <source>
        <dbReference type="EMBL" id="CAH3127074.1"/>
    </source>
</evidence>
<feature type="region of interest" description="Disordered" evidence="5">
    <location>
        <begin position="223"/>
        <end position="259"/>
    </location>
</feature>
<comment type="cofactor">
    <cofactor evidence="1">
        <name>Mg(2+)</name>
        <dbReference type="ChEBI" id="CHEBI:18420"/>
    </cofactor>
</comment>
<dbReference type="InterPro" id="IPR046903">
    <property type="entry name" value="Mab-21-like_nuc_Trfase"/>
</dbReference>
<evidence type="ECO:0000256" key="1">
    <source>
        <dbReference type="ARBA" id="ARBA00001946"/>
    </source>
</evidence>
<dbReference type="SMART" id="SM01265">
    <property type="entry name" value="Mab-21"/>
    <property type="match status" value="1"/>
</dbReference>
<feature type="region of interest" description="Disordered" evidence="5">
    <location>
        <begin position="123"/>
        <end position="183"/>
    </location>
</feature>
<dbReference type="Gene3D" id="3.30.460.90">
    <property type="match status" value="1"/>
</dbReference>
<dbReference type="PANTHER" id="PTHR10656:SF42">
    <property type="entry name" value="CYCLIC GMP-AMP SYNTHASE-LIKE PROTEIN-RELATED"/>
    <property type="match status" value="1"/>
</dbReference>
<comment type="caution">
    <text evidence="7">The sequence shown here is derived from an EMBL/GenBank/DDBJ whole genome shotgun (WGS) entry which is preliminary data.</text>
</comment>
<evidence type="ECO:0000256" key="4">
    <source>
        <dbReference type="ARBA" id="ARBA00022840"/>
    </source>
</evidence>
<dbReference type="Proteomes" id="UP001159405">
    <property type="component" value="Unassembled WGS sequence"/>
</dbReference>
<keyword evidence="8" id="KW-1185">Reference proteome</keyword>
<sequence length="826" mass="93833">MSKCYLPTRFVDPANKSLKFKFKVVSCTVRRRRPRIVDKSPAIRKVELTKQMETILQRISTHEMAGCSDKKPIVRLVKQQSPERRCSNRTTDKIKADTKPKRITALSGRPSHHRRLEVKQEDCTRGRNLNPGKTLPAPAVRKPRNAVRERRVGQCSAKRNRTPELPQTCPKQKSPERPRRPPIFYQKPAVIKDTGAAAASSTQPPGWPRFQVPKEYIHAREGVGNRIPEKEAEPVSPPASKPRHQATKRHVPQYSPKRPLDLTNLHTMQVPNESAFSKFFNEKVSLSQADIERNSKIVNRFIPEILDAVRETDARKRHPEREIFALDVLRTGSYYEGLKVCRPDEFDVMVVLHAPRIERFFDVKCPSRPRDTLGYASVELKTWVEGGRRMWGEFLTSDGKYLSPRKVIRRFFSLVRESVAAMDKKQKQRISNLKEPKGPAVTFTIDGKIDVDLVLSLEISGWPSCAERWGVFATNRTWPTEEEVEKIKLKDRRFHLVAKPCAAEESKPTNSQKFWRISFSEAEKTLLSKASDEKKYFRIAKAIFEGKKDHLKPLTSFYLKTLFLDLRSENPRAINKENLLGINVVKFFSIDPANKSLKFKVKVVSCKVHRRRPQINVDKSAAIRKVEAVKKIKGTETLHQGISTHEEAGCSEEKPRCHLVKAEADIKPKRITASSGRPSHCLGLEVKQDDRIRGRNLKPGRTVPAPAVRKPRNPVSERHVGQCSAKRNGPQKLPQTCSKQKSPERRRRPPIAGDPKPVIKETGAAAASRRRPTGRPGFQAPKEYIRAREGVANRIPGKQAAPGSVPAFKPSHRATKSHVRQCSAKR</sequence>
<evidence type="ECO:0000256" key="2">
    <source>
        <dbReference type="ARBA" id="ARBA00008307"/>
    </source>
</evidence>
<dbReference type="PANTHER" id="PTHR10656">
    <property type="entry name" value="CELL FATE DETERMINING PROTEIN MAB21-RELATED"/>
    <property type="match status" value="1"/>
</dbReference>
<keyword evidence="4" id="KW-0067">ATP-binding</keyword>
<feature type="region of interest" description="Disordered" evidence="5">
    <location>
        <begin position="692"/>
        <end position="826"/>
    </location>
</feature>
<feature type="domain" description="Mab-21-like nucleotidyltransferase" evidence="6">
    <location>
        <begin position="334"/>
        <end position="528"/>
    </location>
</feature>
<dbReference type="Gene3D" id="1.10.1410.40">
    <property type="match status" value="1"/>
</dbReference>
<evidence type="ECO:0000259" key="6">
    <source>
        <dbReference type="Pfam" id="PF03281"/>
    </source>
</evidence>
<reference evidence="7 8" key="1">
    <citation type="submission" date="2022-05" db="EMBL/GenBank/DDBJ databases">
        <authorList>
            <consortium name="Genoscope - CEA"/>
            <person name="William W."/>
        </authorList>
    </citation>
    <scope>NUCLEOTIDE SEQUENCE [LARGE SCALE GENOMIC DNA]</scope>
</reference>
<protein>
    <recommendedName>
        <fullName evidence="6">Mab-21-like nucleotidyltransferase domain-containing protein</fullName>
    </recommendedName>
</protein>
<dbReference type="InterPro" id="IPR024810">
    <property type="entry name" value="MAB21L/cGLR"/>
</dbReference>
<organism evidence="7 8">
    <name type="scientific">Porites lobata</name>
    <dbReference type="NCBI Taxonomy" id="104759"/>
    <lineage>
        <taxon>Eukaryota</taxon>
        <taxon>Metazoa</taxon>
        <taxon>Cnidaria</taxon>
        <taxon>Anthozoa</taxon>
        <taxon>Hexacorallia</taxon>
        <taxon>Scleractinia</taxon>
        <taxon>Fungiina</taxon>
        <taxon>Poritidae</taxon>
        <taxon>Porites</taxon>
    </lineage>
</organism>
<proteinExistence type="inferred from homology"/>
<accession>A0ABN8NYI2</accession>
<evidence type="ECO:0000313" key="8">
    <source>
        <dbReference type="Proteomes" id="UP001159405"/>
    </source>
</evidence>
<keyword evidence="3" id="KW-0547">Nucleotide-binding</keyword>
<dbReference type="Pfam" id="PF03281">
    <property type="entry name" value="Mab-21"/>
    <property type="match status" value="1"/>
</dbReference>
<feature type="compositionally biased region" description="Basic residues" evidence="5">
    <location>
        <begin position="241"/>
        <end position="251"/>
    </location>
</feature>
<evidence type="ECO:0000256" key="3">
    <source>
        <dbReference type="ARBA" id="ARBA00022741"/>
    </source>
</evidence>